<feature type="compositionally biased region" description="Basic and acidic residues" evidence="7">
    <location>
        <begin position="17"/>
        <end position="34"/>
    </location>
</feature>
<dbReference type="GO" id="GO:0061630">
    <property type="term" value="F:ubiquitin protein ligase activity"/>
    <property type="evidence" value="ECO:0007669"/>
    <property type="project" value="TreeGrafter"/>
</dbReference>
<keyword evidence="3" id="KW-0862">Zinc</keyword>
<sequence length="381" mass="44512">MPQSPKRKLSEAIDLNEDGKEMEKGSKKQPDRPRLVSLPTLRLAEDEDDPETSSHNCPLCLKLLYKPIRTSCSHTFCQACLSRYFTTMFTPRTQQDGTVLKPCPMCRQLLEKSVTEDIDQSMEIFLQERYGDEYVEREEDVAQEEMERLQKQAVYKKFYVGNTHRLVAEDQSSNYHNWGFFLRMDTRQEESLYIDNVVVHLHRTFHPSTITLCEPPFEVARRGWGMFNVHARVHLRPPYVLGPSSRCFAPSRGDGTFLDFVWMLDFEDEGSLAEIEVELVLDWDRQVTSLNGSPRRGEPESAEDIYEDDNLRRLMVIPIDFAHEDDDDDDEEEYIPGDEEDFEEEYDEDYNSDDEENAPSANLEFGSEIDEEQHRHLDERP</sequence>
<dbReference type="EMBL" id="KQ257463">
    <property type="protein sequence ID" value="KNC97642.1"/>
    <property type="molecule type" value="Genomic_DNA"/>
</dbReference>
<organism evidence="10 11">
    <name type="scientific">Spizellomyces punctatus (strain DAOM BR117)</name>
    <dbReference type="NCBI Taxonomy" id="645134"/>
    <lineage>
        <taxon>Eukaryota</taxon>
        <taxon>Fungi</taxon>
        <taxon>Fungi incertae sedis</taxon>
        <taxon>Chytridiomycota</taxon>
        <taxon>Chytridiomycota incertae sedis</taxon>
        <taxon>Chytridiomycetes</taxon>
        <taxon>Spizellomycetales</taxon>
        <taxon>Spizellomycetaceae</taxon>
        <taxon>Spizellomyces</taxon>
    </lineage>
</organism>
<evidence type="ECO:0000256" key="5">
    <source>
        <dbReference type="PROSITE-ProRule" id="PRU00175"/>
    </source>
</evidence>
<dbReference type="Pfam" id="PF03366">
    <property type="entry name" value="YEATS"/>
    <property type="match status" value="1"/>
</dbReference>
<dbReference type="VEuPathDB" id="FungiDB:SPPG_07111"/>
<dbReference type="CDD" id="cd16514">
    <property type="entry name" value="RING-HC_LONFs_rpt2"/>
    <property type="match status" value="1"/>
</dbReference>
<evidence type="ECO:0000313" key="11">
    <source>
        <dbReference type="Proteomes" id="UP000053201"/>
    </source>
</evidence>
<dbReference type="PROSITE" id="PS51037">
    <property type="entry name" value="YEATS"/>
    <property type="match status" value="1"/>
</dbReference>
<feature type="region of interest" description="Disordered" evidence="7">
    <location>
        <begin position="321"/>
        <end position="381"/>
    </location>
</feature>
<evidence type="ECO:0000256" key="2">
    <source>
        <dbReference type="ARBA" id="ARBA00022771"/>
    </source>
</evidence>
<evidence type="ECO:0000259" key="8">
    <source>
        <dbReference type="PROSITE" id="PS50089"/>
    </source>
</evidence>
<evidence type="ECO:0000256" key="7">
    <source>
        <dbReference type="SAM" id="MobiDB-lite"/>
    </source>
</evidence>
<dbReference type="Proteomes" id="UP000053201">
    <property type="component" value="Unassembled WGS sequence"/>
</dbReference>
<dbReference type="Pfam" id="PF13445">
    <property type="entry name" value="zf-RING_UBOX"/>
    <property type="match status" value="1"/>
</dbReference>
<dbReference type="PROSITE" id="PS00518">
    <property type="entry name" value="ZF_RING_1"/>
    <property type="match status" value="1"/>
</dbReference>
<evidence type="ECO:0000259" key="9">
    <source>
        <dbReference type="PROSITE" id="PS51037"/>
    </source>
</evidence>
<keyword evidence="1" id="KW-0479">Metal-binding</keyword>
<dbReference type="Gene3D" id="2.60.40.1970">
    <property type="entry name" value="YEATS domain"/>
    <property type="match status" value="1"/>
</dbReference>
<dbReference type="GeneID" id="27690356"/>
<comment type="subcellular location">
    <subcellularLocation>
        <location evidence="6">Nucleus</location>
    </subcellularLocation>
</comment>
<evidence type="ECO:0000256" key="1">
    <source>
        <dbReference type="ARBA" id="ARBA00022723"/>
    </source>
</evidence>
<dbReference type="GO" id="GO:0008270">
    <property type="term" value="F:zinc ion binding"/>
    <property type="evidence" value="ECO:0007669"/>
    <property type="project" value="UniProtKB-KW"/>
</dbReference>
<dbReference type="InterPro" id="IPR001841">
    <property type="entry name" value="Znf_RING"/>
</dbReference>
<dbReference type="InterPro" id="IPR017907">
    <property type="entry name" value="Znf_RING_CS"/>
</dbReference>
<keyword evidence="4 6" id="KW-0539">Nucleus</keyword>
<dbReference type="SUPFAM" id="SSF57850">
    <property type="entry name" value="RING/U-box"/>
    <property type="match status" value="1"/>
</dbReference>
<evidence type="ECO:0000256" key="4">
    <source>
        <dbReference type="ARBA" id="ARBA00023242"/>
    </source>
</evidence>
<dbReference type="SMART" id="SM00184">
    <property type="entry name" value="RING"/>
    <property type="match status" value="1"/>
</dbReference>
<keyword evidence="2 5" id="KW-0863">Zinc-finger</keyword>
<dbReference type="GO" id="GO:0005634">
    <property type="term" value="C:nucleus"/>
    <property type="evidence" value="ECO:0007669"/>
    <property type="project" value="UniProtKB-SubCell"/>
</dbReference>
<feature type="domain" description="YEATS" evidence="9">
    <location>
        <begin position="148"/>
        <end position="356"/>
    </location>
</feature>
<feature type="compositionally biased region" description="Basic and acidic residues" evidence="7">
    <location>
        <begin position="372"/>
        <end position="381"/>
    </location>
</feature>
<feature type="domain" description="RING-type" evidence="8">
    <location>
        <begin position="57"/>
        <end position="107"/>
    </location>
</feature>
<dbReference type="PANTHER" id="PTHR23327:SF42">
    <property type="entry name" value="LON PEPTIDASE N-TERMINAL DOMAIN AND RING FINGER PROTEIN C14F5.10C"/>
    <property type="match status" value="1"/>
</dbReference>
<dbReference type="STRING" id="645134.A0A0L0H8Y1"/>
<feature type="region of interest" description="Disordered" evidence="7">
    <location>
        <begin position="1"/>
        <end position="54"/>
    </location>
</feature>
<dbReference type="eggNOG" id="ENOG502S7YC">
    <property type="taxonomic scope" value="Eukaryota"/>
</dbReference>
<keyword evidence="11" id="KW-1185">Reference proteome</keyword>
<accession>A0A0L0H8Y1</accession>
<dbReference type="AlphaFoldDB" id="A0A0L0H8Y1"/>
<dbReference type="InterPro" id="IPR038704">
    <property type="entry name" value="YEAST_sf"/>
</dbReference>
<dbReference type="InterPro" id="IPR055129">
    <property type="entry name" value="YEATS_dom"/>
</dbReference>
<gene>
    <name evidence="10" type="ORF">SPPG_07111</name>
</gene>
<dbReference type="OMA" id="VRTQCNH"/>
<name>A0A0L0H8Y1_SPIPD</name>
<evidence type="ECO:0000256" key="6">
    <source>
        <dbReference type="PROSITE-ProRule" id="PRU00376"/>
    </source>
</evidence>
<dbReference type="OrthoDB" id="1630758at2759"/>
<dbReference type="InterPro" id="IPR027370">
    <property type="entry name" value="Znf-RING_euk"/>
</dbReference>
<dbReference type="PANTHER" id="PTHR23327">
    <property type="entry name" value="RING FINGER PROTEIN 127"/>
    <property type="match status" value="1"/>
</dbReference>
<dbReference type="InParanoid" id="A0A0L0H8Y1"/>
<dbReference type="InterPro" id="IPR013083">
    <property type="entry name" value="Znf_RING/FYVE/PHD"/>
</dbReference>
<reference evidence="10 11" key="1">
    <citation type="submission" date="2009-08" db="EMBL/GenBank/DDBJ databases">
        <title>The Genome Sequence of Spizellomyces punctatus strain DAOM BR117.</title>
        <authorList>
            <consortium name="The Broad Institute Genome Sequencing Platform"/>
            <person name="Russ C."/>
            <person name="Cuomo C."/>
            <person name="Shea T."/>
            <person name="Young S.K."/>
            <person name="Zeng Q."/>
            <person name="Koehrsen M."/>
            <person name="Haas B."/>
            <person name="Borodovsky M."/>
            <person name="Guigo R."/>
            <person name="Alvarado L."/>
            <person name="Berlin A."/>
            <person name="Bochicchio J."/>
            <person name="Borenstein D."/>
            <person name="Chapman S."/>
            <person name="Chen Z."/>
            <person name="Engels R."/>
            <person name="Freedman E."/>
            <person name="Gellesch M."/>
            <person name="Goldberg J."/>
            <person name="Griggs A."/>
            <person name="Gujja S."/>
            <person name="Heiman D."/>
            <person name="Hepburn T."/>
            <person name="Howarth C."/>
            <person name="Jen D."/>
            <person name="Larson L."/>
            <person name="Lewis B."/>
            <person name="Mehta T."/>
            <person name="Park D."/>
            <person name="Pearson M."/>
            <person name="Roberts A."/>
            <person name="Saif S."/>
            <person name="Shenoy N."/>
            <person name="Sisk P."/>
            <person name="Stolte C."/>
            <person name="Sykes S."/>
            <person name="Thomson T."/>
            <person name="Walk T."/>
            <person name="White J."/>
            <person name="Yandava C."/>
            <person name="Burger G."/>
            <person name="Gray M.W."/>
            <person name="Holland P.W.H."/>
            <person name="King N."/>
            <person name="Lang F.B.F."/>
            <person name="Roger A.J."/>
            <person name="Ruiz-Trillo I."/>
            <person name="Lander E."/>
            <person name="Nusbaum C."/>
        </authorList>
    </citation>
    <scope>NUCLEOTIDE SEQUENCE [LARGE SCALE GENOMIC DNA]</scope>
    <source>
        <strain evidence="10 11">DAOM BR117</strain>
    </source>
</reference>
<dbReference type="PROSITE" id="PS50089">
    <property type="entry name" value="ZF_RING_2"/>
    <property type="match status" value="1"/>
</dbReference>
<evidence type="ECO:0000313" key="10">
    <source>
        <dbReference type="EMBL" id="KNC97642.1"/>
    </source>
</evidence>
<protein>
    <submittedName>
        <fullName evidence="10">Uncharacterized protein</fullName>
    </submittedName>
</protein>
<feature type="compositionally biased region" description="Acidic residues" evidence="7">
    <location>
        <begin position="323"/>
        <end position="357"/>
    </location>
</feature>
<proteinExistence type="predicted"/>
<dbReference type="Gene3D" id="3.30.40.10">
    <property type="entry name" value="Zinc/RING finger domain, C3HC4 (zinc finger)"/>
    <property type="match status" value="1"/>
</dbReference>
<dbReference type="RefSeq" id="XP_016605682.1">
    <property type="nucleotide sequence ID" value="XM_016755290.1"/>
</dbReference>
<evidence type="ECO:0000256" key="3">
    <source>
        <dbReference type="ARBA" id="ARBA00022833"/>
    </source>
</evidence>